<dbReference type="SMART" id="SM00239">
    <property type="entry name" value="C2"/>
    <property type="match status" value="4"/>
</dbReference>
<evidence type="ECO:0000313" key="5">
    <source>
        <dbReference type="Proteomes" id="UP000283634"/>
    </source>
</evidence>
<dbReference type="Proteomes" id="UP000283634">
    <property type="component" value="Unassembled WGS sequence"/>
</dbReference>
<feature type="compositionally biased region" description="Low complexity" evidence="2">
    <location>
        <begin position="10"/>
        <end position="19"/>
    </location>
</feature>
<dbReference type="SUPFAM" id="SSF49562">
    <property type="entry name" value="C2 domain (Calcium/lipid-binding domain, CaLB)"/>
    <property type="match status" value="4"/>
</dbReference>
<dbReference type="OMA" id="MGCATIH"/>
<dbReference type="OrthoDB" id="67700at2759"/>
<name>A0A422NK01_TRYRA</name>
<evidence type="ECO:0000259" key="3">
    <source>
        <dbReference type="PROSITE" id="PS50004"/>
    </source>
</evidence>
<keyword evidence="1" id="KW-0175">Coiled coil</keyword>
<dbReference type="CDD" id="cd00030">
    <property type="entry name" value="C2"/>
    <property type="match status" value="4"/>
</dbReference>
<evidence type="ECO:0000256" key="2">
    <source>
        <dbReference type="SAM" id="MobiDB-lite"/>
    </source>
</evidence>
<evidence type="ECO:0000313" key="4">
    <source>
        <dbReference type="EMBL" id="RNF05838.1"/>
    </source>
</evidence>
<dbReference type="InterPro" id="IPR035892">
    <property type="entry name" value="C2_domain_sf"/>
</dbReference>
<feature type="domain" description="C2" evidence="3">
    <location>
        <begin position="359"/>
        <end position="482"/>
    </location>
</feature>
<feature type="domain" description="C2" evidence="3">
    <location>
        <begin position="546"/>
        <end position="673"/>
    </location>
</feature>
<comment type="caution">
    <text evidence="4">The sequence shown here is derived from an EMBL/GenBank/DDBJ whole genome shotgun (WGS) entry which is preliminary data.</text>
</comment>
<organism evidence="4 5">
    <name type="scientific">Trypanosoma rangeli</name>
    <dbReference type="NCBI Taxonomy" id="5698"/>
    <lineage>
        <taxon>Eukaryota</taxon>
        <taxon>Discoba</taxon>
        <taxon>Euglenozoa</taxon>
        <taxon>Kinetoplastea</taxon>
        <taxon>Metakinetoplastina</taxon>
        <taxon>Trypanosomatida</taxon>
        <taxon>Trypanosomatidae</taxon>
        <taxon>Trypanosoma</taxon>
        <taxon>Herpetosoma</taxon>
    </lineage>
</organism>
<proteinExistence type="predicted"/>
<gene>
    <name evidence="4" type="ORF">TraAM80_04305</name>
</gene>
<dbReference type="AlphaFoldDB" id="A0A422NK01"/>
<dbReference type="InterPro" id="IPR000008">
    <property type="entry name" value="C2_dom"/>
</dbReference>
<dbReference type="VEuPathDB" id="TriTrypDB:TRSC58_04654"/>
<dbReference type="RefSeq" id="XP_029238915.1">
    <property type="nucleotide sequence ID" value="XM_029381238.1"/>
</dbReference>
<keyword evidence="5" id="KW-1185">Reference proteome</keyword>
<feature type="region of interest" description="Disordered" evidence="2">
    <location>
        <begin position="36"/>
        <end position="58"/>
    </location>
</feature>
<dbReference type="EMBL" id="MKGL01000124">
    <property type="protein sequence ID" value="RNF05838.1"/>
    <property type="molecule type" value="Genomic_DNA"/>
</dbReference>
<evidence type="ECO:0000256" key="1">
    <source>
        <dbReference type="SAM" id="Coils"/>
    </source>
</evidence>
<dbReference type="PROSITE" id="PS50004">
    <property type="entry name" value="C2"/>
    <property type="match status" value="3"/>
</dbReference>
<dbReference type="Pfam" id="PF00168">
    <property type="entry name" value="C2"/>
    <property type="match status" value="4"/>
</dbReference>
<accession>A0A422NK01</accession>
<protein>
    <recommendedName>
        <fullName evidence="3">C2 domain-containing protein</fullName>
    </recommendedName>
</protein>
<feature type="domain" description="C2" evidence="3">
    <location>
        <begin position="918"/>
        <end position="1041"/>
    </location>
</feature>
<feature type="region of interest" description="Disordered" evidence="2">
    <location>
        <begin position="1"/>
        <end position="20"/>
    </location>
</feature>
<sequence>MKESEANDATTPPTVLLPPGVYATASSVDAALSEAITRDSAADKGKPSSETVRPESIERFDRHRRLRRALAAKEATLLEITQLIMHDTTPARVLHASGRRVATPVEVSLPSTMAATTTTADSMAVNLSTATRPTELCVAEAHQDRDNTRLLKSIEADHVKERTRIEKLVYELRRELEATGHTLRKQTAALKSVGMGMARMGPHRLIKAQREKTTMSSMASEASLEEKVGHRRELKAFRERVKSLEELLAAAQDRLERTEKRCAEQQATTLQLKIDKMQGDTTHVVGAGGMSSDNNFSVKRGTALATEPAVRSQNEETNDKSIINRVRDLEETHRTARRMWSVQESEYRRYIRALEATMSRMERHMSAEKASKATLFNLTLRLVSCEALFNRRNNGAGSVDPFVVVYSPSGERVYETRPREDTDCPEFSAVDDSVTLKAARGSSWHILLEVYSRGINNARLFLGQAKVPVGQLLKNVESSGLRRHSAKLRMRDRETDSEIVRHARHLGVIVFDVTVAVVGCSAACDRRWRIPSRLCAGRLLSPGCDGEEEKNADADATKAGGRASPLTGLTLRISAANGILQRGLGDNSHPYVVAYDSGTGRELMRTPPIAGASALSWERCPEASVFIPSLSHQGSIVFRVFDHDKDGRNEFIGEALLSRHQISTGKEWHELRLFPHEDEPLTYIREYHGRLGKLLVHCTREREPDGVRCTEKEEGHLHRPHALTRSSRILCDEPVADDVNILLQSVTVQIYVEGCRGLLDRSGSGGIFVRMVAPNSTVYTTTVVPCALDPSWMKEDGCATMTLHPLDSGVIGFYVVMCGWQLGRKEETLGYAQLAVEDLFRRGLGKKELQLEAQPHESDTQLRQCPTTALGSILVSFALAEVSPVNTHVGEEEPAAEQASAIVAAEALNQASVSPFSASSPTRKRTEEVEAPISVSLRIFVKEGHDLLDCDQTMFNTMGVTDPRVLVWVGPDLAFTVPEKRDTVNPVWTQEEAEFLLRVQSTQIIRFEVQDVDVAGFDSMGCATIHASEVIASPGVHSLPVMLDGTQYGTLVVSFAIDRNNQSSS</sequence>
<feature type="coiled-coil region" evidence="1">
    <location>
        <begin position="227"/>
        <end position="280"/>
    </location>
</feature>
<dbReference type="GeneID" id="40328238"/>
<reference evidence="4 5" key="1">
    <citation type="journal article" date="2018" name="BMC Genomics">
        <title>Genomic comparison of Trypanosoma conorhini and Trypanosoma rangeli to Trypanosoma cruzi strains of high and low virulence.</title>
        <authorList>
            <person name="Bradwell K.R."/>
            <person name="Koparde V.N."/>
            <person name="Matveyev A.V."/>
            <person name="Serrano M.G."/>
            <person name="Alves J.M."/>
            <person name="Parikh H."/>
            <person name="Huang B."/>
            <person name="Lee V."/>
            <person name="Espinosa-Alvarez O."/>
            <person name="Ortiz P.A."/>
            <person name="Costa-Martins A.G."/>
            <person name="Teixeira M.M."/>
            <person name="Buck G.A."/>
        </authorList>
    </citation>
    <scope>NUCLEOTIDE SEQUENCE [LARGE SCALE GENOMIC DNA]</scope>
    <source>
        <strain evidence="4 5">AM80</strain>
    </source>
</reference>
<dbReference type="Gene3D" id="2.60.40.150">
    <property type="entry name" value="C2 domain"/>
    <property type="match status" value="3"/>
</dbReference>